<organism evidence="1 2">
    <name type="scientific">Halalkalibacter suaedae</name>
    <dbReference type="NCBI Taxonomy" id="2822140"/>
    <lineage>
        <taxon>Bacteria</taxon>
        <taxon>Bacillati</taxon>
        <taxon>Bacillota</taxon>
        <taxon>Bacilli</taxon>
        <taxon>Bacillales</taxon>
        <taxon>Bacillaceae</taxon>
        <taxon>Halalkalibacter</taxon>
    </lineage>
</organism>
<evidence type="ECO:0000313" key="1">
    <source>
        <dbReference type="EMBL" id="MBP3950797.1"/>
    </source>
</evidence>
<dbReference type="EMBL" id="JAGKSQ010000002">
    <property type="protein sequence ID" value="MBP3950797.1"/>
    <property type="molecule type" value="Genomic_DNA"/>
</dbReference>
<proteinExistence type="predicted"/>
<reference evidence="1" key="1">
    <citation type="submission" date="2021-03" db="EMBL/GenBank/DDBJ databases">
        <title>Bacillus suaedae sp. nov., isolated from Suaeda aralocaspica.</title>
        <authorList>
            <person name="Lei R.F.R."/>
        </authorList>
    </citation>
    <scope>NUCLEOTIDE SEQUENCE</scope>
    <source>
        <strain evidence="1">YZJH907-2</strain>
    </source>
</reference>
<keyword evidence="2" id="KW-1185">Reference proteome</keyword>
<dbReference type="RefSeq" id="WP_210596474.1">
    <property type="nucleotide sequence ID" value="NZ_JAGKSQ010000002.1"/>
</dbReference>
<dbReference type="Proteomes" id="UP000678228">
    <property type="component" value="Unassembled WGS sequence"/>
</dbReference>
<name>A0A940WUN7_9BACI</name>
<gene>
    <name evidence="1" type="ORF">J7W16_06585</name>
</gene>
<protein>
    <submittedName>
        <fullName evidence="1">Uncharacterized protein</fullName>
    </submittedName>
</protein>
<evidence type="ECO:0000313" key="2">
    <source>
        <dbReference type="Proteomes" id="UP000678228"/>
    </source>
</evidence>
<accession>A0A940WUN7</accession>
<comment type="caution">
    <text evidence="1">The sequence shown here is derived from an EMBL/GenBank/DDBJ whole genome shotgun (WGS) entry which is preliminary data.</text>
</comment>
<sequence>MGKWNEQAAQNNNLQPDLNLKSEELVNKKIQLNVQEQIGMEAIGQDEKDVKPQGGQ</sequence>
<dbReference type="AlphaFoldDB" id="A0A940WUN7"/>